<keyword evidence="5" id="KW-1185">Reference proteome</keyword>
<dbReference type="Proteomes" id="UP000290401">
    <property type="component" value="Unassembled WGS sequence"/>
</dbReference>
<proteinExistence type="predicted"/>
<dbReference type="EMBL" id="RDQZ01000004">
    <property type="protein sequence ID" value="RXH15927.1"/>
    <property type="molecule type" value="Genomic_DNA"/>
</dbReference>
<reference evidence="2 4" key="1">
    <citation type="submission" date="2018-06" db="EMBL/GenBank/DDBJ databases">
        <title>Comparative genomics of rhizobia nodulating Arachis hypogaea in China.</title>
        <authorList>
            <person name="Li Y."/>
        </authorList>
    </citation>
    <scope>NUCLEOTIDE SEQUENCE [LARGE SCALE GENOMIC DNA]</scope>
    <source>
        <strain evidence="2 4">CCBAU 51670</strain>
    </source>
</reference>
<dbReference type="Proteomes" id="UP000288972">
    <property type="component" value="Chromosome"/>
</dbReference>
<gene>
    <name evidence="3" type="ORF">EAS56_07875</name>
    <name evidence="2" type="ORF">XH91_30305</name>
</gene>
<dbReference type="EMBL" id="CP030053">
    <property type="protein sequence ID" value="QAU49230.1"/>
    <property type="molecule type" value="Genomic_DNA"/>
</dbReference>
<evidence type="ECO:0000313" key="3">
    <source>
        <dbReference type="EMBL" id="RXH15927.1"/>
    </source>
</evidence>
<protein>
    <submittedName>
        <fullName evidence="2">Uncharacterized protein</fullName>
    </submittedName>
</protein>
<dbReference type="AlphaFoldDB" id="A0AAE5X5Q4"/>
<sequence length="67" mass="7168">MAMDDVLERQALGLIKAFLGIADARKRRRILNLAEQLADSATSDITGPGVREASTVGERGDSPGRTE</sequence>
<name>A0AAE5X5Q4_9BRAD</name>
<accession>A0AAE5X5Q4</accession>
<reference evidence="3 5" key="2">
    <citation type="submission" date="2018-10" db="EMBL/GenBank/DDBJ databases">
        <title>Bradyrhizobium sp. nov., effective nodules isolated from peanut in China.</title>
        <authorList>
            <person name="Li Y."/>
        </authorList>
    </citation>
    <scope>NUCLEOTIDE SEQUENCE [LARGE SCALE GENOMIC DNA]</scope>
    <source>
        <strain evidence="3 5">CCBAU 53426</strain>
    </source>
</reference>
<evidence type="ECO:0000313" key="5">
    <source>
        <dbReference type="Proteomes" id="UP000290401"/>
    </source>
</evidence>
<evidence type="ECO:0000313" key="4">
    <source>
        <dbReference type="Proteomes" id="UP000288972"/>
    </source>
</evidence>
<evidence type="ECO:0000313" key="2">
    <source>
        <dbReference type="EMBL" id="QAU49230.1"/>
    </source>
</evidence>
<organism evidence="2 4">
    <name type="scientific">Bradyrhizobium guangzhouense</name>
    <dbReference type="NCBI Taxonomy" id="1325095"/>
    <lineage>
        <taxon>Bacteria</taxon>
        <taxon>Pseudomonadati</taxon>
        <taxon>Pseudomonadota</taxon>
        <taxon>Alphaproteobacteria</taxon>
        <taxon>Hyphomicrobiales</taxon>
        <taxon>Nitrobacteraceae</taxon>
        <taxon>Bradyrhizobium</taxon>
    </lineage>
</organism>
<dbReference type="KEGG" id="bgz:XH91_30305"/>
<feature type="compositionally biased region" description="Basic and acidic residues" evidence="1">
    <location>
        <begin position="58"/>
        <end position="67"/>
    </location>
</feature>
<feature type="region of interest" description="Disordered" evidence="1">
    <location>
        <begin position="41"/>
        <end position="67"/>
    </location>
</feature>
<evidence type="ECO:0000256" key="1">
    <source>
        <dbReference type="SAM" id="MobiDB-lite"/>
    </source>
</evidence>